<name>A0A067PW48_9AGAM</name>
<evidence type="ECO:0000256" key="8">
    <source>
        <dbReference type="ARBA" id="ARBA00073512"/>
    </source>
</evidence>
<comment type="similarity">
    <text evidence="2">Belongs to the ubiquitin-activating E1 family.</text>
</comment>
<dbReference type="OrthoDB" id="10255449at2759"/>
<evidence type="ECO:0000259" key="11">
    <source>
        <dbReference type="Pfam" id="PF00899"/>
    </source>
</evidence>
<keyword evidence="14" id="KW-1185">Reference proteome</keyword>
<dbReference type="InterPro" id="IPR000594">
    <property type="entry name" value="ThiF_NAD_FAD-bd"/>
</dbReference>
<proteinExistence type="inferred from homology"/>
<dbReference type="FunFam" id="3.50.50.80:FF:000004">
    <property type="entry name" value="Ubiquitin-activating enzyme E1-like"/>
    <property type="match status" value="1"/>
</dbReference>
<evidence type="ECO:0000256" key="1">
    <source>
        <dbReference type="ARBA" id="ARBA00004718"/>
    </source>
</evidence>
<feature type="domain" description="THIF-type NAD/FAD binding fold" evidence="11">
    <location>
        <begin position="17"/>
        <end position="481"/>
    </location>
</feature>
<dbReference type="SUPFAM" id="SSF69572">
    <property type="entry name" value="Activating enzymes of the ubiquitin-like proteins"/>
    <property type="match status" value="1"/>
</dbReference>
<evidence type="ECO:0000256" key="10">
    <source>
        <dbReference type="SAM" id="MobiDB-lite"/>
    </source>
</evidence>
<dbReference type="Proteomes" id="UP000027265">
    <property type="component" value="Unassembled WGS sequence"/>
</dbReference>
<keyword evidence="7" id="KW-0067">ATP-binding</keyword>
<dbReference type="InterPro" id="IPR019572">
    <property type="entry name" value="UBA_E1_SCCH"/>
</dbReference>
<dbReference type="STRING" id="933084.A0A067PW48"/>
<evidence type="ECO:0000259" key="12">
    <source>
        <dbReference type="Pfam" id="PF10585"/>
    </source>
</evidence>
<evidence type="ECO:0000313" key="14">
    <source>
        <dbReference type="Proteomes" id="UP000027265"/>
    </source>
</evidence>
<evidence type="ECO:0000256" key="9">
    <source>
        <dbReference type="PROSITE-ProRule" id="PRU10132"/>
    </source>
</evidence>
<dbReference type="PANTHER" id="PTHR10953:SF5">
    <property type="entry name" value="SUMO-ACTIVATING ENZYME SUBUNIT 2"/>
    <property type="match status" value="1"/>
</dbReference>
<reference evidence="14" key="1">
    <citation type="journal article" date="2014" name="Proc. Natl. Acad. Sci. U.S.A.">
        <title>Extensive sampling of basidiomycete genomes demonstrates inadequacy of the white-rot/brown-rot paradigm for wood decay fungi.</title>
        <authorList>
            <person name="Riley R."/>
            <person name="Salamov A.A."/>
            <person name="Brown D.W."/>
            <person name="Nagy L.G."/>
            <person name="Floudas D."/>
            <person name="Held B.W."/>
            <person name="Levasseur A."/>
            <person name="Lombard V."/>
            <person name="Morin E."/>
            <person name="Otillar R."/>
            <person name="Lindquist E.A."/>
            <person name="Sun H."/>
            <person name="LaButti K.M."/>
            <person name="Schmutz J."/>
            <person name="Jabbour D."/>
            <person name="Luo H."/>
            <person name="Baker S.E."/>
            <person name="Pisabarro A.G."/>
            <person name="Walton J.D."/>
            <person name="Blanchette R.A."/>
            <person name="Henrissat B."/>
            <person name="Martin F."/>
            <person name="Cullen D."/>
            <person name="Hibbett D.S."/>
            <person name="Grigoriev I.V."/>
        </authorList>
    </citation>
    <scope>NUCLEOTIDE SEQUENCE [LARGE SCALE GENOMIC DNA]</scope>
    <source>
        <strain evidence="14">MUCL 33604</strain>
    </source>
</reference>
<accession>A0A067PW48</accession>
<keyword evidence="4" id="KW-0547">Nucleotide-binding</keyword>
<dbReference type="InterPro" id="IPR035985">
    <property type="entry name" value="Ubiquitin-activating_enz"/>
</dbReference>
<protein>
    <recommendedName>
        <fullName evidence="8">Ubiquitin-activating enzyme E1-like</fullName>
    </recommendedName>
</protein>
<gene>
    <name evidence="13" type="ORF">JAAARDRAFT_133823</name>
</gene>
<dbReference type="PANTHER" id="PTHR10953">
    <property type="entry name" value="UBIQUITIN-ACTIVATING ENZYME E1"/>
    <property type="match status" value="1"/>
</dbReference>
<organism evidence="13 14">
    <name type="scientific">Jaapia argillacea MUCL 33604</name>
    <dbReference type="NCBI Taxonomy" id="933084"/>
    <lineage>
        <taxon>Eukaryota</taxon>
        <taxon>Fungi</taxon>
        <taxon>Dikarya</taxon>
        <taxon>Basidiomycota</taxon>
        <taxon>Agaricomycotina</taxon>
        <taxon>Agaricomycetes</taxon>
        <taxon>Agaricomycetidae</taxon>
        <taxon>Jaapiales</taxon>
        <taxon>Jaapiaceae</taxon>
        <taxon>Jaapia</taxon>
    </lineage>
</organism>
<dbReference type="GO" id="GO:0046872">
    <property type="term" value="F:metal ion binding"/>
    <property type="evidence" value="ECO:0007669"/>
    <property type="project" value="UniProtKB-KW"/>
</dbReference>
<dbReference type="Gene3D" id="1.10.10.520">
    <property type="entry name" value="Ubiquitin activating enzymes (Uba3). Chain: B, domain 2"/>
    <property type="match status" value="1"/>
</dbReference>
<dbReference type="GO" id="GO:0016925">
    <property type="term" value="P:protein sumoylation"/>
    <property type="evidence" value="ECO:0007669"/>
    <property type="project" value="UniProtKB-UniPathway"/>
</dbReference>
<feature type="domain" description="Ubiquitin-activating enzyme SCCH" evidence="12">
    <location>
        <begin position="353"/>
        <end position="420"/>
    </location>
</feature>
<evidence type="ECO:0000256" key="6">
    <source>
        <dbReference type="ARBA" id="ARBA00022833"/>
    </source>
</evidence>
<dbReference type="GO" id="GO:0031510">
    <property type="term" value="C:SUMO activating enzyme complex"/>
    <property type="evidence" value="ECO:0007669"/>
    <property type="project" value="TreeGrafter"/>
</dbReference>
<dbReference type="Gene3D" id="3.50.50.80">
    <property type="entry name" value="Ubiquitin-activating enzyme E1, inactive adenylation domain, subdomain 1"/>
    <property type="match status" value="1"/>
</dbReference>
<dbReference type="EMBL" id="KL197725">
    <property type="protein sequence ID" value="KDQ55492.1"/>
    <property type="molecule type" value="Genomic_DNA"/>
</dbReference>
<dbReference type="GO" id="GO:0019948">
    <property type="term" value="F:SUMO activating enzyme activity"/>
    <property type="evidence" value="ECO:0007669"/>
    <property type="project" value="TreeGrafter"/>
</dbReference>
<keyword evidence="5" id="KW-0833">Ubl conjugation pathway</keyword>
<dbReference type="FunCoup" id="A0A067PW48">
    <property type="interactions" value="1139"/>
</dbReference>
<dbReference type="Pfam" id="PF10585">
    <property type="entry name" value="UBA_E1_SCCH"/>
    <property type="match status" value="1"/>
</dbReference>
<dbReference type="InterPro" id="IPR045886">
    <property type="entry name" value="ThiF/MoeB/HesA"/>
</dbReference>
<comment type="pathway">
    <text evidence="1">Protein modification; protein sumoylation.</text>
</comment>
<evidence type="ECO:0000256" key="2">
    <source>
        <dbReference type="ARBA" id="ARBA00005673"/>
    </source>
</evidence>
<dbReference type="InParanoid" id="A0A067PW48"/>
<evidence type="ECO:0000256" key="3">
    <source>
        <dbReference type="ARBA" id="ARBA00022723"/>
    </source>
</evidence>
<sequence>MSSSHSSSRGRTTHAQAILGPELCARLPKIRVLLVGAGGIGCELLKNLVLTGFGNITLLDLDTIDLSNLNRQFLFRKKDVKQSKALVAAATASQFNPHVHLTPIHANIKDEEFDVGWFAGFDLVLNALDNLDARRHVNKMCMAANVPLVESGTAGYLGQVQPLLKDKTECFDCITKPTPKTFPVCTIRSTPSQPIHCIVWAKSYLMGQLFGEDEEGSELDDAEKQGENAQEIANLRKEARAFKIVRDALRSPPVLSGKGQTGKGAARLAFEKVFHSDILNLLSMADMWKSRAPPVPLEFEGIKEGTFEVRGVRVDVLVGGGSGKGGKRKGVNGVVGNGHASNGSAHKAGKGLKDQKVLSLQDSLDLFVSSTERLAERLRAGEETISFDKDDDDTLDFVTAAANLRSAAYGIEGKTRWEVKEMAGNIIPAIATTNAIIAGLIVLQAMHLLRKSYHAIRNLYIQIKPSKPLSAIGVDRPNPACGVCRNTYCRVLCDPGRTKLGELVEGILGGGDGEGGTGIREVSVYEDKRVLSDPDWDDNLERTLESLGVGRGKFLTIVDEEGEWGTVEVAIGILPSGHPVDGPAFILPSPLPIPPRKVKVATPPPEPVVPATPSRKRRAPDDDGILEIEPQLKRARIVSDSVGPSVPYAPSKKRRLEEDGLVLLENANEKLEDDVIEID</sequence>
<dbReference type="GO" id="GO:0005524">
    <property type="term" value="F:ATP binding"/>
    <property type="evidence" value="ECO:0007669"/>
    <property type="project" value="UniProtKB-KW"/>
</dbReference>
<dbReference type="HOGENOM" id="CLU_013325_7_3_1"/>
<dbReference type="InterPro" id="IPR042449">
    <property type="entry name" value="Ub-E1_IAD_1"/>
</dbReference>
<keyword evidence="3" id="KW-0479">Metal-binding</keyword>
<evidence type="ECO:0000256" key="7">
    <source>
        <dbReference type="ARBA" id="ARBA00022840"/>
    </source>
</evidence>
<dbReference type="GO" id="GO:0005737">
    <property type="term" value="C:cytoplasm"/>
    <property type="evidence" value="ECO:0007669"/>
    <property type="project" value="TreeGrafter"/>
</dbReference>
<evidence type="ECO:0000256" key="5">
    <source>
        <dbReference type="ARBA" id="ARBA00022786"/>
    </source>
</evidence>
<dbReference type="PROSITE" id="PS00865">
    <property type="entry name" value="UBIQUITIN_ACTIVAT_2"/>
    <property type="match status" value="1"/>
</dbReference>
<evidence type="ECO:0000256" key="4">
    <source>
        <dbReference type="ARBA" id="ARBA00022741"/>
    </source>
</evidence>
<dbReference type="InterPro" id="IPR033127">
    <property type="entry name" value="UBQ-activ_enz_E1_Cys_AS"/>
</dbReference>
<dbReference type="UniPathway" id="UPA00886"/>
<dbReference type="Pfam" id="PF00899">
    <property type="entry name" value="ThiF"/>
    <property type="match status" value="1"/>
</dbReference>
<evidence type="ECO:0000313" key="13">
    <source>
        <dbReference type="EMBL" id="KDQ55492.1"/>
    </source>
</evidence>
<keyword evidence="6" id="KW-0862">Zinc</keyword>
<dbReference type="InterPro" id="IPR023318">
    <property type="entry name" value="Ub_act_enz_dom_a_sf"/>
</dbReference>
<dbReference type="AlphaFoldDB" id="A0A067PW48"/>
<feature type="active site" description="Glycyl thioester intermediate" evidence="9">
    <location>
        <position position="185"/>
    </location>
</feature>
<dbReference type="Gene3D" id="3.10.290.20">
    <property type="entry name" value="Ubiquitin-like 2 activating enzyme e1b. Chain: B, domain 3"/>
    <property type="match status" value="1"/>
</dbReference>
<feature type="region of interest" description="Disordered" evidence="10">
    <location>
        <begin position="601"/>
        <end position="624"/>
    </location>
</feature>